<dbReference type="HAMAP" id="MF_00426">
    <property type="entry name" value="NqrB"/>
    <property type="match status" value="1"/>
</dbReference>
<comment type="function">
    <text evidence="16">NQR complex catalyzes the reduction of ubiquinone-1 to ubiquinol by two successive reactions, coupled with the transport of Na(+) ions from the cytoplasm to the periplasm. NqrA to NqrE are probably involved in the second step, the conversion of ubisemiquinone to ubiquinol.</text>
</comment>
<dbReference type="GO" id="GO:0010181">
    <property type="term" value="F:FMN binding"/>
    <property type="evidence" value="ECO:0007669"/>
    <property type="project" value="InterPro"/>
</dbReference>
<dbReference type="PANTHER" id="PTHR30578:SF1">
    <property type="entry name" value="NA(+)-TRANSLOCATING NADH-QUINONE REDUCTASE SUBUNIT B"/>
    <property type="match status" value="1"/>
</dbReference>
<dbReference type="InterPro" id="IPR004338">
    <property type="entry name" value="NqrB/RnfD"/>
</dbReference>
<keyword evidence="19" id="KW-1185">Reference proteome</keyword>
<gene>
    <name evidence="16" type="primary">nqrB</name>
    <name evidence="18" type="ORF">Dace_3239</name>
</gene>
<feature type="transmembrane region" description="Helical" evidence="16">
    <location>
        <begin position="331"/>
        <end position="349"/>
    </location>
</feature>
<evidence type="ECO:0000256" key="6">
    <source>
        <dbReference type="ARBA" id="ARBA00022643"/>
    </source>
</evidence>
<organism evidence="18 19">
    <name type="scientific">Desulfuromonas acetoxidans (strain DSM 684 / 11070)</name>
    <dbReference type="NCBI Taxonomy" id="281689"/>
    <lineage>
        <taxon>Bacteria</taxon>
        <taxon>Pseudomonadati</taxon>
        <taxon>Thermodesulfobacteriota</taxon>
        <taxon>Desulfuromonadia</taxon>
        <taxon>Desulfuromonadales</taxon>
        <taxon>Desulfuromonadaceae</taxon>
        <taxon>Desulfuromonas</taxon>
    </lineage>
</organism>
<keyword evidence="1 16" id="KW-0813">Transport</keyword>
<feature type="transmembrane region" description="Helical" evidence="16">
    <location>
        <begin position="302"/>
        <end position="319"/>
    </location>
</feature>
<feature type="transmembrane region" description="Helical" evidence="16">
    <location>
        <begin position="257"/>
        <end position="290"/>
    </location>
</feature>
<evidence type="ECO:0000256" key="15">
    <source>
        <dbReference type="ARBA" id="ARBA00023201"/>
    </source>
</evidence>
<evidence type="ECO:0000256" key="2">
    <source>
        <dbReference type="ARBA" id="ARBA00022475"/>
    </source>
</evidence>
<keyword evidence="12 16" id="KW-0406">Ion transport</keyword>
<evidence type="ECO:0000256" key="16">
    <source>
        <dbReference type="HAMAP-Rule" id="MF_00426"/>
    </source>
</evidence>
<evidence type="ECO:0000256" key="12">
    <source>
        <dbReference type="ARBA" id="ARBA00023065"/>
    </source>
</evidence>
<evidence type="ECO:0000256" key="7">
    <source>
        <dbReference type="ARBA" id="ARBA00022692"/>
    </source>
</evidence>
<dbReference type="AlphaFoldDB" id="Q1K3T0"/>
<dbReference type="InterPro" id="IPR010966">
    <property type="entry name" value="NqrB"/>
</dbReference>
<name>Q1K3T0_DESA6</name>
<keyword evidence="8 16" id="KW-1278">Translocase</keyword>
<feature type="modified residue" description="FMN phosphoryl threonine" evidence="16 17">
    <location>
        <position position="219"/>
    </location>
</feature>
<evidence type="ECO:0000256" key="9">
    <source>
        <dbReference type="ARBA" id="ARBA00022989"/>
    </source>
</evidence>
<evidence type="ECO:0000313" key="19">
    <source>
        <dbReference type="Proteomes" id="UP000005695"/>
    </source>
</evidence>
<comment type="catalytic activity">
    <reaction evidence="16">
        <text>a ubiquinone + n Na(+)(in) + NADH + H(+) = a ubiquinol + n Na(+)(out) + NAD(+)</text>
        <dbReference type="Rhea" id="RHEA:47748"/>
        <dbReference type="Rhea" id="RHEA-COMP:9565"/>
        <dbReference type="Rhea" id="RHEA-COMP:9566"/>
        <dbReference type="ChEBI" id="CHEBI:15378"/>
        <dbReference type="ChEBI" id="CHEBI:16389"/>
        <dbReference type="ChEBI" id="CHEBI:17976"/>
        <dbReference type="ChEBI" id="CHEBI:29101"/>
        <dbReference type="ChEBI" id="CHEBI:57540"/>
        <dbReference type="ChEBI" id="CHEBI:57945"/>
        <dbReference type="EC" id="7.2.1.1"/>
    </reaction>
</comment>
<keyword evidence="15 16" id="KW-0739">Sodium transport</keyword>
<evidence type="ECO:0000256" key="10">
    <source>
        <dbReference type="ARBA" id="ARBA00023027"/>
    </source>
</evidence>
<comment type="cofactor">
    <cofactor evidence="16 17">
        <name>FMN</name>
        <dbReference type="ChEBI" id="CHEBI:58210"/>
    </cofactor>
</comment>
<feature type="transmembrane region" description="Helical" evidence="16">
    <location>
        <begin position="111"/>
        <end position="133"/>
    </location>
</feature>
<feature type="transmembrane region" description="Helical" evidence="16">
    <location>
        <begin position="140"/>
        <end position="164"/>
    </location>
</feature>
<proteinExistence type="inferred from homology"/>
<keyword evidence="2 16" id="KW-1003">Cell membrane</keyword>
<evidence type="ECO:0000256" key="4">
    <source>
        <dbReference type="ARBA" id="ARBA00022553"/>
    </source>
</evidence>
<keyword evidence="9 16" id="KW-1133">Transmembrane helix</keyword>
<keyword evidence="10 16" id="KW-0520">NAD</keyword>
<evidence type="ECO:0000256" key="8">
    <source>
        <dbReference type="ARBA" id="ARBA00022967"/>
    </source>
</evidence>
<keyword evidence="5 16" id="KW-0285">Flavoprotein</keyword>
<evidence type="ECO:0000256" key="11">
    <source>
        <dbReference type="ARBA" id="ARBA00023053"/>
    </source>
</evidence>
<evidence type="ECO:0000256" key="14">
    <source>
        <dbReference type="ARBA" id="ARBA00023136"/>
    </source>
</evidence>
<evidence type="ECO:0000256" key="3">
    <source>
        <dbReference type="ARBA" id="ARBA00022519"/>
    </source>
</evidence>
<dbReference type="Proteomes" id="UP000005695">
    <property type="component" value="Unassembled WGS sequence"/>
</dbReference>
<comment type="subcellular location">
    <subcellularLocation>
        <location evidence="16">Cell membrane</location>
        <topology evidence="16">Multi-pass membrane protein</topology>
    </subcellularLocation>
</comment>
<feature type="transmembrane region" description="Helical" evidence="16">
    <location>
        <begin position="176"/>
        <end position="195"/>
    </location>
</feature>
<comment type="caution">
    <text evidence="18">The sequence shown here is derived from an EMBL/GenBank/DDBJ whole genome shotgun (WGS) entry which is preliminary data.</text>
</comment>
<feature type="transmembrane region" description="Helical" evidence="16">
    <location>
        <begin position="53"/>
        <end position="70"/>
    </location>
</feature>
<sequence>MKLLDELKPHFEKGGKWEKYAAVHEAIDTTLYSPADVTTGYTHVRDSINHKRVMSVIMLALLPCIFMAMWNSGYQENLTLNQMLAAGQIDALPGFSDSSSVLANVLTGAGMLLPVFLVAIITQAVWVVVFAAMRKKTIDAGFLVTAALIALLMPPTVPLWQVAIATSFGVVIGREVFGGIGMNFLNPALVAWVFLSLAHPTSMSGDAVWTAVDGYTGATPLAMALSDGTASLAAQGITWKSAFLGTIPGSMGETSALACLFGAAILLISGIASWRIMASVVLGVIALSSLLCMFDSNAMNPAWHLVLGGLAFGTVFLATDHSSAAMTTKGQWIYGILIGVLVVAVRVYNPMMPESVGMIILFGNVAAPLIDRLIVNAHIKKRKLRHV</sequence>
<dbReference type="EMBL" id="AAEW02000001">
    <property type="protein sequence ID" value="EAT17373.1"/>
    <property type="molecule type" value="Genomic_DNA"/>
</dbReference>
<dbReference type="GO" id="GO:0055085">
    <property type="term" value="P:transmembrane transport"/>
    <property type="evidence" value="ECO:0007669"/>
    <property type="project" value="InterPro"/>
</dbReference>
<dbReference type="GO" id="GO:0016655">
    <property type="term" value="F:oxidoreductase activity, acting on NAD(P)H, quinone or similar compound as acceptor"/>
    <property type="evidence" value="ECO:0007669"/>
    <property type="project" value="UniProtKB-UniRule"/>
</dbReference>
<reference evidence="18" key="2">
    <citation type="submission" date="2006-05" db="EMBL/GenBank/DDBJ databases">
        <title>Sequencing of the draft genome and assembly of Desulfuromonas acetoxidans DSM 684.</title>
        <authorList>
            <consortium name="US DOE Joint Genome Institute (JGI-PGF)"/>
            <person name="Copeland A."/>
            <person name="Lucas S."/>
            <person name="Lapidus A."/>
            <person name="Barry K."/>
            <person name="Detter J.C."/>
            <person name="Glavina del Rio T."/>
            <person name="Hammon N."/>
            <person name="Israni S."/>
            <person name="Dalin E."/>
            <person name="Tice H."/>
            <person name="Bruce D."/>
            <person name="Pitluck S."/>
            <person name="Richardson P."/>
        </authorList>
    </citation>
    <scope>NUCLEOTIDE SEQUENCE [LARGE SCALE GENOMIC DNA]</scope>
    <source>
        <strain evidence="18">DSM 684</strain>
    </source>
</reference>
<evidence type="ECO:0000256" key="1">
    <source>
        <dbReference type="ARBA" id="ARBA00022448"/>
    </source>
</evidence>
<dbReference type="GO" id="GO:0006814">
    <property type="term" value="P:sodium ion transport"/>
    <property type="evidence" value="ECO:0007669"/>
    <property type="project" value="UniProtKB-UniRule"/>
</dbReference>
<feature type="transmembrane region" description="Helical" evidence="16">
    <location>
        <begin position="355"/>
        <end position="375"/>
    </location>
</feature>
<dbReference type="NCBIfam" id="TIGR01937">
    <property type="entry name" value="nqrB"/>
    <property type="match status" value="1"/>
</dbReference>
<keyword evidence="13 16" id="KW-0830">Ubiquinone</keyword>
<keyword evidence="6 16" id="KW-0288">FMN</keyword>
<evidence type="ECO:0000256" key="13">
    <source>
        <dbReference type="ARBA" id="ARBA00023075"/>
    </source>
</evidence>
<dbReference type="GO" id="GO:0022904">
    <property type="term" value="P:respiratory electron transport chain"/>
    <property type="evidence" value="ECO:0007669"/>
    <property type="project" value="InterPro"/>
</dbReference>
<evidence type="ECO:0000313" key="18">
    <source>
        <dbReference type="EMBL" id="EAT17373.1"/>
    </source>
</evidence>
<comment type="subunit">
    <text evidence="16">Composed of six subunits; NqrA, NqrB, NqrC, NqrD, NqrE and NqrF.</text>
</comment>
<dbReference type="Pfam" id="PF03116">
    <property type="entry name" value="NQR2_RnfD_RnfE"/>
    <property type="match status" value="1"/>
</dbReference>
<keyword evidence="14 16" id="KW-0472">Membrane</keyword>
<dbReference type="RefSeq" id="WP_005997682.1">
    <property type="nucleotide sequence ID" value="NZ_AAEW02000001.1"/>
</dbReference>
<dbReference type="GO" id="GO:0005886">
    <property type="term" value="C:plasma membrane"/>
    <property type="evidence" value="ECO:0007669"/>
    <property type="project" value="UniProtKB-SubCell"/>
</dbReference>
<accession>Q1K3T0</accession>
<keyword evidence="7 16" id="KW-0812">Transmembrane</keyword>
<keyword evidence="4 16" id="KW-0597">Phosphoprotein</keyword>
<evidence type="ECO:0000256" key="5">
    <source>
        <dbReference type="ARBA" id="ARBA00022630"/>
    </source>
</evidence>
<protein>
    <recommendedName>
        <fullName evidence="16">Na(+)-translocating NADH-quinone reductase subunit B</fullName>
        <shortName evidence="16">Na(+)-NQR subunit B</shortName>
        <shortName evidence="16">Na(+)-translocating NQR subunit B</shortName>
        <ecNumber evidence="16">7.2.1.1</ecNumber>
    </recommendedName>
    <alternativeName>
        <fullName evidence="16">NQR complex subunit B</fullName>
    </alternativeName>
    <alternativeName>
        <fullName evidence="16">NQR-1 subunit B</fullName>
    </alternativeName>
</protein>
<evidence type="ECO:0000256" key="17">
    <source>
        <dbReference type="PIRSR" id="PIRSR016055-50"/>
    </source>
</evidence>
<keyword evidence="11 16" id="KW-0915">Sodium</keyword>
<dbReference type="NCBIfam" id="NF003756">
    <property type="entry name" value="PRK05349.1"/>
    <property type="match status" value="1"/>
</dbReference>
<comment type="similarity">
    <text evidence="16">Belongs to the NqrB/RnfD family.</text>
</comment>
<dbReference type="PANTHER" id="PTHR30578">
    <property type="entry name" value="ELECTRON TRANSPORT COMPLEX PROTEIN RNFD"/>
    <property type="match status" value="1"/>
</dbReference>
<dbReference type="PIRSF" id="PIRSF016055">
    <property type="entry name" value="NADH-UbQ_OxRdtase_B_su"/>
    <property type="match status" value="1"/>
</dbReference>
<dbReference type="EC" id="7.2.1.1" evidence="16"/>
<keyword evidence="3" id="KW-0997">Cell inner membrane</keyword>
<reference evidence="18" key="1">
    <citation type="submission" date="2006-05" db="EMBL/GenBank/DDBJ databases">
        <title>Annotation of the draft genome assembly of Desulfuromonas acetoxidans DSM 684.</title>
        <authorList>
            <consortium name="US DOE Joint Genome Institute (JGI-ORNL)"/>
            <person name="Larimer F."/>
            <person name="Land M."/>
            <person name="Hauser L."/>
        </authorList>
    </citation>
    <scope>NUCLEOTIDE SEQUENCE [LARGE SCALE GENOMIC DNA]</scope>
    <source>
        <strain evidence="18">DSM 684</strain>
    </source>
</reference>